<evidence type="ECO:0000313" key="4">
    <source>
        <dbReference type="Proteomes" id="UP000677305"/>
    </source>
</evidence>
<comment type="similarity">
    <text evidence="1">Belongs to the LacAB/RpiB family.</text>
</comment>
<evidence type="ECO:0000256" key="2">
    <source>
        <dbReference type="ARBA" id="ARBA00023235"/>
    </source>
</evidence>
<proteinExistence type="inferred from homology"/>
<dbReference type="NCBIfam" id="NF004051">
    <property type="entry name" value="PRK05571.1"/>
    <property type="match status" value="1"/>
</dbReference>
<dbReference type="NCBIfam" id="TIGR01120">
    <property type="entry name" value="rpiB"/>
    <property type="match status" value="1"/>
</dbReference>
<dbReference type="NCBIfam" id="TIGR00689">
    <property type="entry name" value="rpiB_lacA_lacB"/>
    <property type="match status" value="1"/>
</dbReference>
<dbReference type="GO" id="GO:0005975">
    <property type="term" value="P:carbohydrate metabolic process"/>
    <property type="evidence" value="ECO:0007669"/>
    <property type="project" value="InterPro"/>
</dbReference>
<dbReference type="InterPro" id="IPR036569">
    <property type="entry name" value="RpiB_LacA_LacB_sf"/>
</dbReference>
<dbReference type="PANTHER" id="PTHR43732:SF1">
    <property type="entry name" value="RIBOSE 5-PHOSPHATE ISOMERASE"/>
    <property type="match status" value="1"/>
</dbReference>
<dbReference type="Proteomes" id="UP000677305">
    <property type="component" value="Chromosome"/>
</dbReference>
<dbReference type="RefSeq" id="WP_212690792.1">
    <property type="nucleotide sequence ID" value="NZ_CP058561.1"/>
</dbReference>
<dbReference type="GO" id="GO:0004751">
    <property type="term" value="F:ribose-5-phosphate isomerase activity"/>
    <property type="evidence" value="ECO:0007669"/>
    <property type="project" value="UniProtKB-EC"/>
</dbReference>
<dbReference type="PANTHER" id="PTHR43732">
    <property type="entry name" value="RIBOSE 5-PHOSPHATE ISOMERASE-RELATED"/>
    <property type="match status" value="1"/>
</dbReference>
<dbReference type="InterPro" id="IPR051812">
    <property type="entry name" value="SPI_LacAB/RpiB"/>
</dbReference>
<reference evidence="3 4" key="1">
    <citation type="submission" date="2020-07" db="EMBL/GenBank/DDBJ databases">
        <title>Vallitalea guaymasensis genome.</title>
        <authorList>
            <person name="Postec A."/>
        </authorList>
    </citation>
    <scope>NUCLEOTIDE SEQUENCE [LARGE SCALE GENOMIC DNA]</scope>
    <source>
        <strain evidence="3 4">Ra1766G1</strain>
    </source>
</reference>
<evidence type="ECO:0000256" key="1">
    <source>
        <dbReference type="ARBA" id="ARBA00008754"/>
    </source>
</evidence>
<evidence type="ECO:0000313" key="3">
    <source>
        <dbReference type="EMBL" id="QUH30652.1"/>
    </source>
</evidence>
<accession>A0A8J8SDC4</accession>
<dbReference type="InterPro" id="IPR003500">
    <property type="entry name" value="RpiB_LacA_LacB"/>
</dbReference>
<dbReference type="AlphaFoldDB" id="A0A8J8SDC4"/>
<dbReference type="EC" id="5.3.1.6" evidence="3"/>
<gene>
    <name evidence="3" type="primary">rpiB</name>
    <name evidence="3" type="ORF">HYG85_17715</name>
</gene>
<keyword evidence="2 3" id="KW-0413">Isomerase</keyword>
<dbReference type="SUPFAM" id="SSF89623">
    <property type="entry name" value="Ribose/Galactose isomerase RpiB/AlsB"/>
    <property type="match status" value="1"/>
</dbReference>
<dbReference type="PIRSF" id="PIRSF005384">
    <property type="entry name" value="RpiB_LacA_B"/>
    <property type="match status" value="1"/>
</dbReference>
<organism evidence="3 4">
    <name type="scientific">Vallitalea guaymasensis</name>
    <dbReference type="NCBI Taxonomy" id="1185412"/>
    <lineage>
        <taxon>Bacteria</taxon>
        <taxon>Bacillati</taxon>
        <taxon>Bacillota</taxon>
        <taxon>Clostridia</taxon>
        <taxon>Lachnospirales</taxon>
        <taxon>Vallitaleaceae</taxon>
        <taxon>Vallitalea</taxon>
    </lineage>
</organism>
<dbReference type="Gene3D" id="3.40.1400.10">
    <property type="entry name" value="Sugar-phosphate isomerase, RpiB/LacA/LacB"/>
    <property type="match status" value="1"/>
</dbReference>
<dbReference type="KEGG" id="vgu:HYG85_17715"/>
<protein>
    <submittedName>
        <fullName evidence="3">Ribose 5-phosphate isomerase B</fullName>
        <ecNumber evidence="3">5.3.1.6</ecNumber>
    </submittedName>
</protein>
<sequence length="152" mass="16699">MSIVIGCDEAAYELKEKIKAYLIEIGQEVEDYGVYDNEPVLYPDMAVKVAKAVKDGKFQRGILICGTGIGMAITANKVPGIRAAVCHDPYSAERARKSNNAQIMAMGARVIGAELAKQLVSIWLDSEFQYGGSLPKVERISEYEKEFQKSCS</sequence>
<name>A0A8J8SDC4_9FIRM</name>
<dbReference type="Pfam" id="PF02502">
    <property type="entry name" value="LacAB_rpiB"/>
    <property type="match status" value="1"/>
</dbReference>
<dbReference type="InterPro" id="IPR004785">
    <property type="entry name" value="RpiB"/>
</dbReference>
<dbReference type="EMBL" id="CP058561">
    <property type="protein sequence ID" value="QUH30652.1"/>
    <property type="molecule type" value="Genomic_DNA"/>
</dbReference>
<keyword evidence="4" id="KW-1185">Reference proteome</keyword>